<name>A0AAW6RRF6_ACIJO</name>
<dbReference type="Proteomes" id="UP001157887">
    <property type="component" value="Unassembled WGS sequence"/>
</dbReference>
<accession>A0AAW6RRF6</accession>
<dbReference type="RefSeq" id="WP_279661692.1">
    <property type="nucleotide sequence ID" value="NZ_JAOCHM010000002.1"/>
</dbReference>
<sequence>MSDFEEYIKVNYPRDYERQKRIYPDQRVEELYSEDYKMWNHQQTIIDDLKAQLNNMEQCYIGKKKQVEAVEHVLCELKESMVDFREMDLYDKGHRVTTEYVITDLEEALRGAND</sequence>
<evidence type="ECO:0000313" key="2">
    <source>
        <dbReference type="Proteomes" id="UP001157887"/>
    </source>
</evidence>
<proteinExistence type="predicted"/>
<gene>
    <name evidence="1" type="ORF">N7566_02485</name>
</gene>
<dbReference type="EMBL" id="JAOECG010000002">
    <property type="protein sequence ID" value="MDG9785879.1"/>
    <property type="molecule type" value="Genomic_DNA"/>
</dbReference>
<reference evidence="1" key="1">
    <citation type="submission" date="2022-09" db="EMBL/GenBank/DDBJ databases">
        <title>Intensive care unit water sources are persistently colonized with multi-drug resistant bacteria and are the site of extensive horizontal gene transfer of antibiotic resistance genes.</title>
        <authorList>
            <person name="Diorio-Toth L."/>
        </authorList>
    </citation>
    <scope>NUCLEOTIDE SEQUENCE</scope>
    <source>
        <strain evidence="1">GD04065</strain>
    </source>
</reference>
<evidence type="ECO:0000313" key="1">
    <source>
        <dbReference type="EMBL" id="MDG9785879.1"/>
    </source>
</evidence>
<protein>
    <submittedName>
        <fullName evidence="1">Uncharacterized protein</fullName>
    </submittedName>
</protein>
<comment type="caution">
    <text evidence="1">The sequence shown here is derived from an EMBL/GenBank/DDBJ whole genome shotgun (WGS) entry which is preliminary data.</text>
</comment>
<organism evidence="1 2">
    <name type="scientific">Acinetobacter johnsonii</name>
    <dbReference type="NCBI Taxonomy" id="40214"/>
    <lineage>
        <taxon>Bacteria</taxon>
        <taxon>Pseudomonadati</taxon>
        <taxon>Pseudomonadota</taxon>
        <taxon>Gammaproteobacteria</taxon>
        <taxon>Moraxellales</taxon>
        <taxon>Moraxellaceae</taxon>
        <taxon>Acinetobacter</taxon>
    </lineage>
</organism>
<dbReference type="AlphaFoldDB" id="A0AAW6RRF6"/>